<dbReference type="InterPro" id="IPR027944">
    <property type="entry name" value="SEO_C"/>
</dbReference>
<dbReference type="Pfam" id="PF14576">
    <property type="entry name" value="SEO_N"/>
    <property type="match status" value="1"/>
</dbReference>
<dbReference type="AlphaFoldDB" id="A0A6A3A9D0"/>
<feature type="domain" description="Sieve element occlusion C-terminal" evidence="2">
    <location>
        <begin position="297"/>
        <end position="378"/>
    </location>
</feature>
<accession>A0A6A3A9D0</accession>
<evidence type="ECO:0000259" key="2">
    <source>
        <dbReference type="Pfam" id="PF14577"/>
    </source>
</evidence>
<reference evidence="3" key="1">
    <citation type="submission" date="2019-09" db="EMBL/GenBank/DDBJ databases">
        <title>Draft genome information of white flower Hibiscus syriacus.</title>
        <authorList>
            <person name="Kim Y.-M."/>
        </authorList>
    </citation>
    <scope>NUCLEOTIDE SEQUENCE [LARGE SCALE GENOMIC DNA]</scope>
    <source>
        <strain evidence="3">YM2019G1</strain>
    </source>
</reference>
<gene>
    <name evidence="3" type="ORF">F3Y22_tig00110548pilonHSYRG00113</name>
</gene>
<protein>
    <submittedName>
        <fullName evidence="3">Uncharacterized protein</fullName>
    </submittedName>
</protein>
<dbReference type="InterPro" id="IPR039299">
    <property type="entry name" value="SEOA"/>
</dbReference>
<proteinExistence type="predicted"/>
<organism evidence="3 4">
    <name type="scientific">Hibiscus syriacus</name>
    <name type="common">Rose of Sharon</name>
    <dbReference type="NCBI Taxonomy" id="106335"/>
    <lineage>
        <taxon>Eukaryota</taxon>
        <taxon>Viridiplantae</taxon>
        <taxon>Streptophyta</taxon>
        <taxon>Embryophyta</taxon>
        <taxon>Tracheophyta</taxon>
        <taxon>Spermatophyta</taxon>
        <taxon>Magnoliopsida</taxon>
        <taxon>eudicotyledons</taxon>
        <taxon>Gunneridae</taxon>
        <taxon>Pentapetalae</taxon>
        <taxon>rosids</taxon>
        <taxon>malvids</taxon>
        <taxon>Malvales</taxon>
        <taxon>Malvaceae</taxon>
        <taxon>Malvoideae</taxon>
        <taxon>Hibiscus</taxon>
    </lineage>
</organism>
<comment type="caution">
    <text evidence="3">The sequence shown here is derived from an EMBL/GenBank/DDBJ whole genome shotgun (WGS) entry which is preliminary data.</text>
</comment>
<dbReference type="InterPro" id="IPR027942">
    <property type="entry name" value="SEO_N"/>
</dbReference>
<keyword evidence="4" id="KW-1185">Reference proteome</keyword>
<dbReference type="Proteomes" id="UP000436088">
    <property type="component" value="Unassembled WGS sequence"/>
</dbReference>
<feature type="domain" description="Sieve element occlusion N-terminal" evidence="1">
    <location>
        <begin position="3"/>
        <end position="99"/>
    </location>
</feature>
<name>A0A6A3A9D0_HIBSY</name>
<sequence>MPNGDNAHATTLKLLETLKSHSCNKKVVLALAAFTANLGEYMLLLQRGNTNSLSSSVAFLRQVSEIEHLNALTEEVTKLVQAIRNLEMLNAKLVMKLHQWNTSLTTEAGKELIIQLENEVSQIYAILKHHYNSCKVYIGKEIEDAYQSLLKLMQRPGGGDIVEILNRFLGGQGKKTDSYEIVWLPVVDGLYNQQKFMKLKGHMKCPIAVFLTPEGEVTCQNALPLLWTWGNQAFPFTAEAVKTLWHIAEGKLVCLYGGGSMDWIQQFTAGIKVVFARIGVTVEMVYVCKNNAKVWTGKGKEVIVRMEGETALNIKWKYGNWENYAKRYGFLQGLGYYMEDQIIPHSCFQLKLPFVSSEIPGKVECCERGSQMDLYYIYLAYRTLLGKPDYFSHERSFKFDLKCQD</sequence>
<dbReference type="Pfam" id="PF14577">
    <property type="entry name" value="SEO_C"/>
    <property type="match status" value="2"/>
</dbReference>
<evidence type="ECO:0000259" key="1">
    <source>
        <dbReference type="Pfam" id="PF14576"/>
    </source>
</evidence>
<dbReference type="GO" id="GO:0010088">
    <property type="term" value="P:phloem development"/>
    <property type="evidence" value="ECO:0007669"/>
    <property type="project" value="InterPro"/>
</dbReference>
<evidence type="ECO:0000313" key="4">
    <source>
        <dbReference type="Proteomes" id="UP000436088"/>
    </source>
</evidence>
<feature type="domain" description="Sieve element occlusion C-terminal" evidence="2">
    <location>
        <begin position="246"/>
        <end position="293"/>
    </location>
</feature>
<dbReference type="PANTHER" id="PTHR33232:SF12">
    <property type="entry name" value="PROTEIN SIEVE ELEMENT OCCLUSION B-LIKE"/>
    <property type="match status" value="1"/>
</dbReference>
<dbReference type="PANTHER" id="PTHR33232">
    <property type="entry name" value="PROTEIN SIEVE ELEMENT OCCLUSION B-LIKE"/>
    <property type="match status" value="1"/>
</dbReference>
<evidence type="ECO:0000313" key="3">
    <source>
        <dbReference type="EMBL" id="KAE8701071.1"/>
    </source>
</evidence>
<dbReference type="EMBL" id="VEPZ02001024">
    <property type="protein sequence ID" value="KAE8701071.1"/>
    <property type="molecule type" value="Genomic_DNA"/>
</dbReference>